<dbReference type="AlphaFoldDB" id="A0A1B0CMJ5"/>
<dbReference type="VEuPathDB" id="VectorBase:LLONM1_005764"/>
<dbReference type="Proteomes" id="UP000092461">
    <property type="component" value="Unassembled WGS sequence"/>
</dbReference>
<dbReference type="InterPro" id="IPR027417">
    <property type="entry name" value="P-loop_NTPase"/>
</dbReference>
<dbReference type="CDD" id="cd03213">
    <property type="entry name" value="ABCG_EPDR"/>
    <property type="match status" value="1"/>
</dbReference>
<reference evidence="12" key="1">
    <citation type="submission" date="2020-05" db="UniProtKB">
        <authorList>
            <consortium name="EnsemblMetazoa"/>
        </authorList>
    </citation>
    <scope>IDENTIFICATION</scope>
    <source>
        <strain evidence="12">Jacobina</strain>
    </source>
</reference>
<evidence type="ECO:0000256" key="1">
    <source>
        <dbReference type="ARBA" id="ARBA00004141"/>
    </source>
</evidence>
<keyword evidence="5" id="KW-0547">Nucleotide-binding</keyword>
<evidence type="ECO:0000256" key="6">
    <source>
        <dbReference type="ARBA" id="ARBA00022840"/>
    </source>
</evidence>
<protein>
    <recommendedName>
        <fullName evidence="11">ABC transporter domain-containing protein</fullName>
    </recommendedName>
</protein>
<feature type="compositionally biased region" description="Low complexity" evidence="9">
    <location>
        <begin position="408"/>
        <end position="428"/>
    </location>
</feature>
<dbReference type="GO" id="GO:0016887">
    <property type="term" value="F:ATP hydrolysis activity"/>
    <property type="evidence" value="ECO:0007669"/>
    <property type="project" value="InterPro"/>
</dbReference>
<feature type="transmembrane region" description="Helical" evidence="10">
    <location>
        <begin position="455"/>
        <end position="477"/>
    </location>
</feature>
<dbReference type="InterPro" id="IPR003593">
    <property type="entry name" value="AAA+_ATPase"/>
</dbReference>
<dbReference type="Pfam" id="PF00005">
    <property type="entry name" value="ABC_tran"/>
    <property type="match status" value="1"/>
</dbReference>
<dbReference type="VEuPathDB" id="VectorBase:LLONM1_006814"/>
<dbReference type="GO" id="GO:0005524">
    <property type="term" value="F:ATP binding"/>
    <property type="evidence" value="ECO:0007669"/>
    <property type="project" value="UniProtKB-KW"/>
</dbReference>
<keyword evidence="13" id="KW-1185">Reference proteome</keyword>
<evidence type="ECO:0000313" key="13">
    <source>
        <dbReference type="Proteomes" id="UP000092461"/>
    </source>
</evidence>
<evidence type="ECO:0000256" key="3">
    <source>
        <dbReference type="ARBA" id="ARBA00022448"/>
    </source>
</evidence>
<keyword evidence="6" id="KW-0067">ATP-binding</keyword>
<sequence>MESSWNRGEKKQILKKLTGKFNSGEITAILGPSGAGKSSLLNVLTGFIKKGVEGNVMFTNGKNAVKLKSSRSYILQDDNLFPWYTVNETMMLACQLKVANVSSQSRQKMIDNILNTLHLLHTKNTRCKNLSGGQKKRLSIALELIDNPSVLFLDEPTTGLDSSSSTQCVRLLQNLAREGRTIICTIHQPSATIYNTFDHVYIMAEGQCVYQGSADNTVSYLSSLGLHCPQYHSPADYIIEVANGDYGNFTYSLAKAATDNRWRSSQLCIMDRALGSKDNRSSFISDSSNSSSSDNPSTTSITSSRHIERPSEWSRFGTLMNRCKLQCFRDWCVYQGSADNTVSYLSSLGLHCPQYHSPADYIIEVANGDYGNFTYSLAKAATDNRWRSSQLCIMDRALGSKDNRSSFISDSSNSSSSDNPSTTSITSSRHIERPSEWSRFGTLMNRCKLQCFRDWTVTHLKVLCHVLCAILIGLIYGDSGLNATKSINNVGFLIIGVVYLWYTTMMPGVLRFPSEIAILKKETFNGWYKLRTYYFATIAIMAPIHIMFAVLYSVIAFLITQQPLETMRLFKFVLIYAITTITADGFGIFLGTVVNPVNGTFFGAVGTCFLLVFSGFLVLFNHMPDVMRILSYFSFKRYSLEGLVLAIYDNNRSSLWCPETELYCHYRNPMYLINELGMTPKNFNFDLSMMIIQMCAIKTLTYFTLKRRMTN</sequence>
<evidence type="ECO:0000256" key="2">
    <source>
        <dbReference type="ARBA" id="ARBA00005814"/>
    </source>
</evidence>
<dbReference type="InterPro" id="IPR050352">
    <property type="entry name" value="ABCG_transporters"/>
</dbReference>
<feature type="region of interest" description="Disordered" evidence="9">
    <location>
        <begin position="408"/>
        <end position="430"/>
    </location>
</feature>
<feature type="transmembrane region" description="Helical" evidence="10">
    <location>
        <begin position="489"/>
        <end position="512"/>
    </location>
</feature>
<feature type="transmembrane region" description="Helical" evidence="10">
    <location>
        <begin position="572"/>
        <end position="594"/>
    </location>
</feature>
<evidence type="ECO:0000313" key="12">
    <source>
        <dbReference type="EnsemblMetazoa" id="LLOJ005883-PA"/>
    </source>
</evidence>
<dbReference type="InterPro" id="IPR043926">
    <property type="entry name" value="ABCG_dom"/>
</dbReference>
<keyword evidence="7 10" id="KW-1133">Transmembrane helix</keyword>
<feature type="transmembrane region" description="Helical" evidence="10">
    <location>
        <begin position="532"/>
        <end position="560"/>
    </location>
</feature>
<dbReference type="InterPro" id="IPR013525">
    <property type="entry name" value="ABC2_TM"/>
</dbReference>
<dbReference type="InterPro" id="IPR003439">
    <property type="entry name" value="ABC_transporter-like_ATP-bd"/>
</dbReference>
<feature type="compositionally biased region" description="Low complexity" evidence="9">
    <location>
        <begin position="284"/>
        <end position="304"/>
    </location>
</feature>
<dbReference type="GO" id="GO:0005886">
    <property type="term" value="C:plasma membrane"/>
    <property type="evidence" value="ECO:0007669"/>
    <property type="project" value="TreeGrafter"/>
</dbReference>
<evidence type="ECO:0000256" key="10">
    <source>
        <dbReference type="SAM" id="Phobius"/>
    </source>
</evidence>
<dbReference type="PROSITE" id="PS50893">
    <property type="entry name" value="ABC_TRANSPORTER_2"/>
    <property type="match status" value="1"/>
</dbReference>
<dbReference type="Gene3D" id="3.40.50.300">
    <property type="entry name" value="P-loop containing nucleotide triphosphate hydrolases"/>
    <property type="match status" value="1"/>
</dbReference>
<dbReference type="PANTHER" id="PTHR48041:SF32">
    <property type="entry name" value="PROTEIN WHITE-LIKE PROTEIN"/>
    <property type="match status" value="1"/>
</dbReference>
<evidence type="ECO:0000256" key="7">
    <source>
        <dbReference type="ARBA" id="ARBA00022989"/>
    </source>
</evidence>
<accession>A0A1B0CMJ5</accession>
<proteinExistence type="inferred from homology"/>
<dbReference type="EMBL" id="AJWK01018808">
    <property type="status" value="NOT_ANNOTATED_CDS"/>
    <property type="molecule type" value="Genomic_DNA"/>
</dbReference>
<dbReference type="EMBL" id="AJWK01018806">
    <property type="status" value="NOT_ANNOTATED_CDS"/>
    <property type="molecule type" value="Genomic_DNA"/>
</dbReference>
<dbReference type="InterPro" id="IPR017871">
    <property type="entry name" value="ABC_transporter-like_CS"/>
</dbReference>
<dbReference type="GO" id="GO:0140359">
    <property type="term" value="F:ABC-type transporter activity"/>
    <property type="evidence" value="ECO:0007669"/>
    <property type="project" value="InterPro"/>
</dbReference>
<dbReference type="Pfam" id="PF01061">
    <property type="entry name" value="ABC2_membrane"/>
    <property type="match status" value="1"/>
</dbReference>
<name>A0A1B0CMJ5_LUTLO</name>
<dbReference type="FunFam" id="3.40.50.300:FF:001077">
    <property type="entry name" value="Uncharacterized protein, isoform A"/>
    <property type="match status" value="1"/>
</dbReference>
<dbReference type="PROSITE" id="PS00211">
    <property type="entry name" value="ABC_TRANSPORTER_1"/>
    <property type="match status" value="1"/>
</dbReference>
<keyword evidence="4 10" id="KW-0812">Transmembrane</keyword>
<dbReference type="SUPFAM" id="SSF52540">
    <property type="entry name" value="P-loop containing nucleoside triphosphate hydrolases"/>
    <property type="match status" value="1"/>
</dbReference>
<dbReference type="EMBL" id="AJWK01018807">
    <property type="status" value="NOT_ANNOTATED_CDS"/>
    <property type="molecule type" value="Genomic_DNA"/>
</dbReference>
<dbReference type="SMART" id="SM00382">
    <property type="entry name" value="AAA"/>
    <property type="match status" value="1"/>
</dbReference>
<evidence type="ECO:0000256" key="5">
    <source>
        <dbReference type="ARBA" id="ARBA00022741"/>
    </source>
</evidence>
<evidence type="ECO:0000256" key="4">
    <source>
        <dbReference type="ARBA" id="ARBA00022692"/>
    </source>
</evidence>
<feature type="transmembrane region" description="Helical" evidence="10">
    <location>
        <begin position="600"/>
        <end position="620"/>
    </location>
</feature>
<keyword evidence="3" id="KW-0813">Transport</keyword>
<dbReference type="PANTHER" id="PTHR48041">
    <property type="entry name" value="ABC TRANSPORTER G FAMILY MEMBER 28"/>
    <property type="match status" value="1"/>
</dbReference>
<evidence type="ECO:0000256" key="8">
    <source>
        <dbReference type="ARBA" id="ARBA00023136"/>
    </source>
</evidence>
<organism evidence="12 13">
    <name type="scientific">Lutzomyia longipalpis</name>
    <name type="common">Sand fly</name>
    <dbReference type="NCBI Taxonomy" id="7200"/>
    <lineage>
        <taxon>Eukaryota</taxon>
        <taxon>Metazoa</taxon>
        <taxon>Ecdysozoa</taxon>
        <taxon>Arthropoda</taxon>
        <taxon>Hexapoda</taxon>
        <taxon>Insecta</taxon>
        <taxon>Pterygota</taxon>
        <taxon>Neoptera</taxon>
        <taxon>Endopterygota</taxon>
        <taxon>Diptera</taxon>
        <taxon>Nematocera</taxon>
        <taxon>Psychodoidea</taxon>
        <taxon>Psychodidae</taxon>
        <taxon>Lutzomyia</taxon>
        <taxon>Lutzomyia</taxon>
    </lineage>
</organism>
<dbReference type="Pfam" id="PF19055">
    <property type="entry name" value="ABC2_membrane_7"/>
    <property type="match status" value="1"/>
</dbReference>
<comment type="similarity">
    <text evidence="2">Belongs to the ABC transporter superfamily. ABCG family. Eye pigment precursor importer (TC 3.A.1.204) subfamily.</text>
</comment>
<evidence type="ECO:0000259" key="11">
    <source>
        <dbReference type="PROSITE" id="PS50893"/>
    </source>
</evidence>
<feature type="region of interest" description="Disordered" evidence="9">
    <location>
        <begin position="284"/>
        <end position="306"/>
    </location>
</feature>
<evidence type="ECO:0000256" key="9">
    <source>
        <dbReference type="SAM" id="MobiDB-lite"/>
    </source>
</evidence>
<feature type="domain" description="ABC transporter" evidence="11">
    <location>
        <begin position="1"/>
        <end position="230"/>
    </location>
</feature>
<dbReference type="VEuPathDB" id="VectorBase:LLOJ005883"/>
<comment type="subcellular location">
    <subcellularLocation>
        <location evidence="1">Membrane</location>
        <topology evidence="1">Multi-pass membrane protein</topology>
    </subcellularLocation>
</comment>
<keyword evidence="8 10" id="KW-0472">Membrane</keyword>
<dbReference type="EnsemblMetazoa" id="LLOJ005883-RA">
    <property type="protein sequence ID" value="LLOJ005883-PA"/>
    <property type="gene ID" value="LLOJ005883"/>
</dbReference>